<keyword evidence="3" id="KW-1185">Reference proteome</keyword>
<dbReference type="EMBL" id="WJBE01000009">
    <property type="protein sequence ID" value="MBC3900225.1"/>
    <property type="molecule type" value="Genomic_DNA"/>
</dbReference>
<protein>
    <recommendedName>
        <fullName evidence="4">ABC transporter permease</fullName>
    </recommendedName>
</protein>
<evidence type="ECO:0000313" key="3">
    <source>
        <dbReference type="Proteomes" id="UP000622405"/>
    </source>
</evidence>
<sequence length="279" mass="32307">MYYNLSLLFIYFFLYAIIGWMCEVVYCSIPEKKFINRGFLNGPYCPIYGVGALIIIMFLMPYVSDPILVFFIGIILTSTLEYVTSWGMEKLFHAKWWDYSDHKFNINGRVCLLNSFLFGLLCVVLMYVVHPIVYDLVNSFSSFWIQVIATVAAVFFLSDLVESTRETVSFNKKLSSVYEATTELKDNLKEKGITTAHEVTARVRDLKDGKLSEAKDSAHHLIVSLTNRINETKFINRYSHRRIMSAFPKMAHQDHQSSLELYKAYMEKNKSAKTEHDVK</sequence>
<keyword evidence="1" id="KW-0472">Membrane</keyword>
<proteinExistence type="predicted"/>
<dbReference type="Proteomes" id="UP000622405">
    <property type="component" value="Unassembled WGS sequence"/>
</dbReference>
<feature type="transmembrane region" description="Helical" evidence="1">
    <location>
        <begin position="38"/>
        <end position="60"/>
    </location>
</feature>
<evidence type="ECO:0000256" key="1">
    <source>
        <dbReference type="SAM" id="Phobius"/>
    </source>
</evidence>
<feature type="transmembrane region" description="Helical" evidence="1">
    <location>
        <begin position="66"/>
        <end position="85"/>
    </location>
</feature>
<feature type="transmembrane region" description="Helical" evidence="1">
    <location>
        <begin position="141"/>
        <end position="161"/>
    </location>
</feature>
<evidence type="ECO:0000313" key="2">
    <source>
        <dbReference type="EMBL" id="MBC3900225.1"/>
    </source>
</evidence>
<keyword evidence="1" id="KW-0812">Transmembrane</keyword>
<name>A0ABR6YYD8_9FIRM</name>
<feature type="transmembrane region" description="Helical" evidence="1">
    <location>
        <begin position="106"/>
        <end position="129"/>
    </location>
</feature>
<evidence type="ECO:0008006" key="4">
    <source>
        <dbReference type="Google" id="ProtNLM"/>
    </source>
</evidence>
<keyword evidence="1" id="KW-1133">Transmembrane helix</keyword>
<reference evidence="2 3" key="1">
    <citation type="journal article" date="2020" name="mSystems">
        <title>Defining Genomic and Predicted Metabolic Features of the Acetobacterium Genus.</title>
        <authorList>
            <person name="Ross D.E."/>
            <person name="Marshall C.W."/>
            <person name="Gulliver D."/>
            <person name="May H.D."/>
            <person name="Norman R.S."/>
        </authorList>
    </citation>
    <scope>NUCLEOTIDE SEQUENCE [LARGE SCALE GENOMIC DNA]</scope>
    <source>
        <strain evidence="2 3">DSM 4132</strain>
    </source>
</reference>
<dbReference type="InterPro" id="IPR010540">
    <property type="entry name" value="CmpB_TMEM229"/>
</dbReference>
<accession>A0ABR6YYD8</accession>
<feature type="transmembrane region" description="Helical" evidence="1">
    <location>
        <begin position="6"/>
        <end position="26"/>
    </location>
</feature>
<gene>
    <name evidence="2" type="ORF">GH811_11410</name>
</gene>
<organism evidence="2 3">
    <name type="scientific">Acetobacterium malicum</name>
    <dbReference type="NCBI Taxonomy" id="52692"/>
    <lineage>
        <taxon>Bacteria</taxon>
        <taxon>Bacillati</taxon>
        <taxon>Bacillota</taxon>
        <taxon>Clostridia</taxon>
        <taxon>Eubacteriales</taxon>
        <taxon>Eubacteriaceae</taxon>
        <taxon>Acetobacterium</taxon>
    </lineage>
</organism>
<dbReference type="Pfam" id="PF06541">
    <property type="entry name" value="ABC_trans_CmpB"/>
    <property type="match status" value="1"/>
</dbReference>
<comment type="caution">
    <text evidence="2">The sequence shown here is derived from an EMBL/GenBank/DDBJ whole genome shotgun (WGS) entry which is preliminary data.</text>
</comment>
<dbReference type="RefSeq" id="WP_026393598.1">
    <property type="nucleotide sequence ID" value="NZ_WJBE01000009.1"/>
</dbReference>